<dbReference type="CDD" id="cd02440">
    <property type="entry name" value="AdoMet_MTases"/>
    <property type="match status" value="1"/>
</dbReference>
<dbReference type="EMBL" id="JBIAPI010000007">
    <property type="protein sequence ID" value="MFF3226400.1"/>
    <property type="molecule type" value="Genomic_DNA"/>
</dbReference>
<dbReference type="InterPro" id="IPR029063">
    <property type="entry name" value="SAM-dependent_MTases_sf"/>
</dbReference>
<gene>
    <name evidence="2" type="ORF">ACFYV7_26630</name>
</gene>
<accession>A0ABW6R0T3</accession>
<keyword evidence="2" id="KW-0489">Methyltransferase</keyword>
<keyword evidence="2" id="KW-0808">Transferase</keyword>
<organism evidence="2 3">
    <name type="scientific">Nocardia suismassiliense</name>
    <dbReference type="NCBI Taxonomy" id="2077092"/>
    <lineage>
        <taxon>Bacteria</taxon>
        <taxon>Bacillati</taxon>
        <taxon>Actinomycetota</taxon>
        <taxon>Actinomycetes</taxon>
        <taxon>Mycobacteriales</taxon>
        <taxon>Nocardiaceae</taxon>
        <taxon>Nocardia</taxon>
    </lineage>
</organism>
<name>A0ABW6R0T3_9NOCA</name>
<sequence>MKDKRQFREVYMDGSVLETKIDFHARYSSVPIDIPAAIVDCLRLPNDLDFLDIGCGTGHLIEYLAHIGHAGRLFGLDLVRPSIADTPGKRYTAGDAEYMPFPDDTFDVITCLHTLSHITDLPAAMREAQRVLRDRGTYIATANSLHANPHTTDYRQRIHHDFGWGLPGFTTSRVHAENLGQTLTMYWESMSIDVRDGELRIPVDEYPTYFAANIPVWDHTPTTAEQVEILRQVAEWARKDGVDGYIVEPKRVALAVASMNTA</sequence>
<dbReference type="GO" id="GO:0008168">
    <property type="term" value="F:methyltransferase activity"/>
    <property type="evidence" value="ECO:0007669"/>
    <property type="project" value="UniProtKB-KW"/>
</dbReference>
<dbReference type="PANTHER" id="PTHR42912">
    <property type="entry name" value="METHYLTRANSFERASE"/>
    <property type="match status" value="1"/>
</dbReference>
<dbReference type="InterPro" id="IPR013216">
    <property type="entry name" value="Methyltransf_11"/>
</dbReference>
<dbReference type="SUPFAM" id="SSF53335">
    <property type="entry name" value="S-adenosyl-L-methionine-dependent methyltransferases"/>
    <property type="match status" value="1"/>
</dbReference>
<dbReference type="GO" id="GO:0032259">
    <property type="term" value="P:methylation"/>
    <property type="evidence" value="ECO:0007669"/>
    <property type="project" value="UniProtKB-KW"/>
</dbReference>
<evidence type="ECO:0000313" key="3">
    <source>
        <dbReference type="Proteomes" id="UP001601948"/>
    </source>
</evidence>
<dbReference type="Pfam" id="PF08241">
    <property type="entry name" value="Methyltransf_11"/>
    <property type="match status" value="1"/>
</dbReference>
<feature type="domain" description="Methyltransferase type 11" evidence="1">
    <location>
        <begin position="51"/>
        <end position="139"/>
    </location>
</feature>
<dbReference type="Gene3D" id="3.40.50.150">
    <property type="entry name" value="Vaccinia Virus protein VP39"/>
    <property type="match status" value="1"/>
</dbReference>
<comment type="caution">
    <text evidence="2">The sequence shown here is derived from an EMBL/GenBank/DDBJ whole genome shotgun (WGS) entry which is preliminary data.</text>
</comment>
<protein>
    <submittedName>
        <fullName evidence="2">Class I SAM-dependent methyltransferase</fullName>
        <ecNumber evidence="2">2.1.1.-</ecNumber>
    </submittedName>
</protein>
<proteinExistence type="predicted"/>
<keyword evidence="3" id="KW-1185">Reference proteome</keyword>
<dbReference type="RefSeq" id="WP_387721567.1">
    <property type="nucleotide sequence ID" value="NZ_JBIAPI010000007.1"/>
</dbReference>
<dbReference type="EC" id="2.1.1.-" evidence="2"/>
<reference evidence="2 3" key="1">
    <citation type="submission" date="2024-10" db="EMBL/GenBank/DDBJ databases">
        <title>The Natural Products Discovery Center: Release of the First 8490 Sequenced Strains for Exploring Actinobacteria Biosynthetic Diversity.</title>
        <authorList>
            <person name="Kalkreuter E."/>
            <person name="Kautsar S.A."/>
            <person name="Yang D."/>
            <person name="Bader C.D."/>
            <person name="Teijaro C.N."/>
            <person name="Fluegel L."/>
            <person name="Davis C.M."/>
            <person name="Simpson J.R."/>
            <person name="Lauterbach L."/>
            <person name="Steele A.D."/>
            <person name="Gui C."/>
            <person name="Meng S."/>
            <person name="Li G."/>
            <person name="Viehrig K."/>
            <person name="Ye F."/>
            <person name="Su P."/>
            <person name="Kiefer A.F."/>
            <person name="Nichols A."/>
            <person name="Cepeda A.J."/>
            <person name="Yan W."/>
            <person name="Fan B."/>
            <person name="Jiang Y."/>
            <person name="Adhikari A."/>
            <person name="Zheng C.-J."/>
            <person name="Schuster L."/>
            <person name="Cowan T.M."/>
            <person name="Smanski M.J."/>
            <person name="Chevrette M.G."/>
            <person name="De Carvalho L.P.S."/>
            <person name="Shen B."/>
        </authorList>
    </citation>
    <scope>NUCLEOTIDE SEQUENCE [LARGE SCALE GENOMIC DNA]</scope>
    <source>
        <strain evidence="2 3">NPDC003040</strain>
    </source>
</reference>
<dbReference type="InterPro" id="IPR050508">
    <property type="entry name" value="Methyltransf_Superfamily"/>
</dbReference>
<dbReference type="Proteomes" id="UP001601948">
    <property type="component" value="Unassembled WGS sequence"/>
</dbReference>
<evidence type="ECO:0000313" key="2">
    <source>
        <dbReference type="EMBL" id="MFF3226400.1"/>
    </source>
</evidence>
<evidence type="ECO:0000259" key="1">
    <source>
        <dbReference type="Pfam" id="PF08241"/>
    </source>
</evidence>